<dbReference type="PRINTS" id="PR01071">
    <property type="entry name" value="ACOABIOTINCC"/>
</dbReference>
<dbReference type="Proteomes" id="UP000006176">
    <property type="component" value="Chromosome"/>
</dbReference>
<dbReference type="PROSITE" id="PS50968">
    <property type="entry name" value="BIOTINYL_LIPOYL"/>
    <property type="match status" value="1"/>
</dbReference>
<keyword evidence="7" id="KW-1185">Reference proteome</keyword>
<comment type="function">
    <text evidence="1 4">This protein is a component of the acetyl coenzyme A carboxylase complex; first, biotin carboxylase catalyzes the carboxylation of the carrier protein and then the transcarboxylase transfers the carboxyl group to form malonyl-CoA.</text>
</comment>
<evidence type="ECO:0000259" key="5">
    <source>
        <dbReference type="PROSITE" id="PS50968"/>
    </source>
</evidence>
<keyword evidence="4" id="KW-0444">Lipid biosynthesis</keyword>
<proteinExistence type="predicted"/>
<evidence type="ECO:0000256" key="3">
    <source>
        <dbReference type="ARBA" id="ARBA00023267"/>
    </source>
</evidence>
<keyword evidence="4" id="KW-0275">Fatty acid biosynthesis</keyword>
<dbReference type="AlphaFoldDB" id="I3Y0H7"/>
<organism evidence="6 7">
    <name type="scientific">Sulfurospirillum barnesii (strain ATCC 700032 / DSM 10660 / SES-3)</name>
    <dbReference type="NCBI Taxonomy" id="760154"/>
    <lineage>
        <taxon>Bacteria</taxon>
        <taxon>Pseudomonadati</taxon>
        <taxon>Campylobacterota</taxon>
        <taxon>Epsilonproteobacteria</taxon>
        <taxon>Campylobacterales</taxon>
        <taxon>Sulfurospirillaceae</taxon>
        <taxon>Sulfurospirillum</taxon>
    </lineage>
</organism>
<evidence type="ECO:0000256" key="2">
    <source>
        <dbReference type="ARBA" id="ARBA00017562"/>
    </source>
</evidence>
<dbReference type="HOGENOM" id="CLU_016733_3_0_7"/>
<dbReference type="eggNOG" id="COG0511">
    <property type="taxonomic scope" value="Bacteria"/>
</dbReference>
<dbReference type="Gene3D" id="2.40.50.100">
    <property type="match status" value="1"/>
</dbReference>
<comment type="pathway">
    <text evidence="4">Lipid metabolism; fatty acid biosynthesis.</text>
</comment>
<dbReference type="InterPro" id="IPR000089">
    <property type="entry name" value="Biotin_lipoyl"/>
</dbReference>
<dbReference type="SUPFAM" id="SSF51230">
    <property type="entry name" value="Single hybrid motif"/>
    <property type="match status" value="1"/>
</dbReference>
<name>I3Y0H7_SULBS</name>
<dbReference type="GO" id="GO:0003989">
    <property type="term" value="F:acetyl-CoA carboxylase activity"/>
    <property type="evidence" value="ECO:0007669"/>
    <property type="project" value="InterPro"/>
</dbReference>
<dbReference type="STRING" id="760154.Sulba_2434"/>
<sequence length="158" mass="16848">MDKNEIRELMRFFDKSDITKLKIKEGDFSIELQKGFEPTVVHGTPMVSAPMAPAVATSAPVASSVPLSSGEASVNAASAGLSIKSPMVGTFYKSPAPGAAAFAKVGDVIRKGQPIGIIEAMKIMNEIEAEFDCKILDILVADGQPVEFDMPIFMVEKV</sequence>
<keyword evidence="3 4" id="KW-0092">Biotin</keyword>
<dbReference type="KEGG" id="sba:Sulba_2434"/>
<dbReference type="PANTHER" id="PTHR45266:SF3">
    <property type="entry name" value="OXALOACETATE DECARBOXYLASE ALPHA CHAIN"/>
    <property type="match status" value="1"/>
</dbReference>
<evidence type="ECO:0000256" key="1">
    <source>
        <dbReference type="ARBA" id="ARBA00003761"/>
    </source>
</evidence>
<dbReference type="PANTHER" id="PTHR45266">
    <property type="entry name" value="OXALOACETATE DECARBOXYLASE ALPHA CHAIN"/>
    <property type="match status" value="1"/>
</dbReference>
<reference evidence="6 7" key="1">
    <citation type="submission" date="2012-06" db="EMBL/GenBank/DDBJ databases">
        <title>Complete sequence of Sulfurospirillum barnesii SES-3.</title>
        <authorList>
            <consortium name="US DOE Joint Genome Institute"/>
            <person name="Lucas S."/>
            <person name="Han J."/>
            <person name="Lapidus A."/>
            <person name="Cheng J.-F."/>
            <person name="Goodwin L."/>
            <person name="Pitluck S."/>
            <person name="Peters L."/>
            <person name="Ovchinnikova G."/>
            <person name="Lu M."/>
            <person name="Detter J.C."/>
            <person name="Han C."/>
            <person name="Tapia R."/>
            <person name="Land M."/>
            <person name="Hauser L."/>
            <person name="Kyrpides N."/>
            <person name="Ivanova N."/>
            <person name="Pagani I."/>
            <person name="Stolz J."/>
            <person name="Arkin A."/>
            <person name="Dehal P."/>
            <person name="Oremland R."/>
            <person name="Saltikov C."/>
            <person name="Basu P."/>
            <person name="Hollibaugh J."/>
            <person name="Newman D."/>
            <person name="Stolyar S."/>
            <person name="Hazen T."/>
            <person name="Woyke T."/>
        </authorList>
    </citation>
    <scope>NUCLEOTIDE SEQUENCE [LARGE SCALE GENOMIC DNA]</scope>
    <source>
        <strain evidence="7">ATCC 700032 / DSM 10660 / SES-3</strain>
    </source>
</reference>
<feature type="domain" description="Lipoyl-binding" evidence="5">
    <location>
        <begin position="80"/>
        <end position="156"/>
    </location>
</feature>
<accession>I3Y0H7</accession>
<dbReference type="GO" id="GO:0009317">
    <property type="term" value="C:acetyl-CoA carboxylase complex"/>
    <property type="evidence" value="ECO:0007669"/>
    <property type="project" value="InterPro"/>
</dbReference>
<gene>
    <name evidence="6" type="ordered locus">Sulba_2434</name>
</gene>
<dbReference type="InterPro" id="IPR050709">
    <property type="entry name" value="Biotin_Carboxyl_Carrier/Decarb"/>
</dbReference>
<keyword evidence="4" id="KW-0443">Lipid metabolism</keyword>
<protein>
    <recommendedName>
        <fullName evidence="2 4">Biotin carboxyl carrier protein of acetyl-CoA carboxylase</fullName>
    </recommendedName>
</protein>
<dbReference type="UniPathway" id="UPA00094"/>
<dbReference type="InterPro" id="IPR011053">
    <property type="entry name" value="Single_hybrid_motif"/>
</dbReference>
<keyword evidence="4" id="KW-0276">Fatty acid metabolism</keyword>
<evidence type="ECO:0000256" key="4">
    <source>
        <dbReference type="RuleBase" id="RU364072"/>
    </source>
</evidence>
<dbReference type="RefSeq" id="WP_014770564.1">
    <property type="nucleotide sequence ID" value="NC_018002.1"/>
</dbReference>
<dbReference type="Pfam" id="PF00364">
    <property type="entry name" value="Biotin_lipoyl"/>
    <property type="match status" value="1"/>
</dbReference>
<dbReference type="PATRIC" id="fig|760154.4.peg.2432"/>
<evidence type="ECO:0000313" key="7">
    <source>
        <dbReference type="Proteomes" id="UP000006176"/>
    </source>
</evidence>
<evidence type="ECO:0000313" key="6">
    <source>
        <dbReference type="EMBL" id="AFL69701.1"/>
    </source>
</evidence>
<dbReference type="CDD" id="cd06850">
    <property type="entry name" value="biotinyl_domain"/>
    <property type="match status" value="1"/>
</dbReference>
<dbReference type="NCBIfam" id="TIGR00531">
    <property type="entry name" value="BCCP"/>
    <property type="match status" value="1"/>
</dbReference>
<dbReference type="OrthoDB" id="9811735at2"/>
<dbReference type="GO" id="GO:0006633">
    <property type="term" value="P:fatty acid biosynthetic process"/>
    <property type="evidence" value="ECO:0007669"/>
    <property type="project" value="UniProtKB-UniPathway"/>
</dbReference>
<dbReference type="EMBL" id="CP003333">
    <property type="protein sequence ID" value="AFL69701.1"/>
    <property type="molecule type" value="Genomic_DNA"/>
</dbReference>
<dbReference type="InterPro" id="IPR001249">
    <property type="entry name" value="AcCoA_biotinCC"/>
</dbReference>